<dbReference type="SUPFAM" id="SSF52540">
    <property type="entry name" value="P-loop containing nucleoside triphosphate hydrolases"/>
    <property type="match status" value="1"/>
</dbReference>
<dbReference type="GO" id="GO:0140570">
    <property type="term" value="P:extraction of mislocalized protein from mitochondrial outer membrane"/>
    <property type="evidence" value="ECO:0007669"/>
    <property type="project" value="TreeGrafter"/>
</dbReference>
<dbReference type="GO" id="GO:0005741">
    <property type="term" value="C:mitochondrial outer membrane"/>
    <property type="evidence" value="ECO:0007669"/>
    <property type="project" value="TreeGrafter"/>
</dbReference>
<dbReference type="Pfam" id="PF17862">
    <property type="entry name" value="AAA_lid_3"/>
    <property type="match status" value="1"/>
</dbReference>
<evidence type="ECO:0000313" key="4">
    <source>
        <dbReference type="EMBL" id="VEL40720.1"/>
    </source>
</evidence>
<evidence type="ECO:0000313" key="5">
    <source>
        <dbReference type="Proteomes" id="UP000784294"/>
    </source>
</evidence>
<dbReference type="InterPro" id="IPR041569">
    <property type="entry name" value="AAA_lid_3"/>
</dbReference>
<proteinExistence type="predicted"/>
<dbReference type="GO" id="GO:0005524">
    <property type="term" value="F:ATP binding"/>
    <property type="evidence" value="ECO:0007669"/>
    <property type="project" value="UniProtKB-KW"/>
</dbReference>
<protein>
    <recommendedName>
        <fullName evidence="3">AAA ATPase AAA+ lid domain-containing protein</fullName>
    </recommendedName>
</protein>
<sequence length="74" mass="8239">MQAYIPLPDADQRKQILSLVLSEENVFLDFDDSELKLFASTPTEGLSGSDLVEVCRQAALERLKEELKGQTGLQ</sequence>
<dbReference type="Proteomes" id="UP000784294">
    <property type="component" value="Unassembled WGS sequence"/>
</dbReference>
<reference evidence="4" key="1">
    <citation type="submission" date="2018-11" db="EMBL/GenBank/DDBJ databases">
        <authorList>
            <consortium name="Pathogen Informatics"/>
        </authorList>
    </citation>
    <scope>NUCLEOTIDE SEQUENCE</scope>
</reference>
<dbReference type="AlphaFoldDB" id="A0A3S5CV32"/>
<dbReference type="OrthoDB" id="10254455at2759"/>
<evidence type="ECO:0000256" key="1">
    <source>
        <dbReference type="ARBA" id="ARBA00022741"/>
    </source>
</evidence>
<name>A0A3S5CV32_9PLAT</name>
<gene>
    <name evidence="4" type="ORF">PXEA_LOCUS34160</name>
</gene>
<dbReference type="PANTHER" id="PTHR45644">
    <property type="entry name" value="AAA ATPASE, PUTATIVE (AFU_ORTHOLOGUE AFUA_2G12920)-RELATED-RELATED"/>
    <property type="match status" value="1"/>
</dbReference>
<dbReference type="InterPro" id="IPR027417">
    <property type="entry name" value="P-loop_NTPase"/>
</dbReference>
<keyword evidence="1" id="KW-0547">Nucleotide-binding</keyword>
<feature type="domain" description="AAA ATPase AAA+ lid" evidence="3">
    <location>
        <begin position="43"/>
        <end position="69"/>
    </location>
</feature>
<comment type="caution">
    <text evidence="4">The sequence shown here is derived from an EMBL/GenBank/DDBJ whole genome shotgun (WGS) entry which is preliminary data.</text>
</comment>
<dbReference type="Gene3D" id="1.10.8.60">
    <property type="match status" value="1"/>
</dbReference>
<dbReference type="InterPro" id="IPR051701">
    <property type="entry name" value="Mito_OM_Translocase_MSP1"/>
</dbReference>
<organism evidence="4 5">
    <name type="scientific">Protopolystoma xenopodis</name>
    <dbReference type="NCBI Taxonomy" id="117903"/>
    <lineage>
        <taxon>Eukaryota</taxon>
        <taxon>Metazoa</taxon>
        <taxon>Spiralia</taxon>
        <taxon>Lophotrochozoa</taxon>
        <taxon>Platyhelminthes</taxon>
        <taxon>Monogenea</taxon>
        <taxon>Polyopisthocotylea</taxon>
        <taxon>Polystomatidea</taxon>
        <taxon>Polystomatidae</taxon>
        <taxon>Protopolystoma</taxon>
    </lineage>
</organism>
<keyword evidence="5" id="KW-1185">Reference proteome</keyword>
<evidence type="ECO:0000259" key="3">
    <source>
        <dbReference type="Pfam" id="PF17862"/>
    </source>
</evidence>
<keyword evidence="2" id="KW-0067">ATP-binding</keyword>
<dbReference type="PANTHER" id="PTHR45644:SF3">
    <property type="entry name" value="FI08533P-RELATED"/>
    <property type="match status" value="1"/>
</dbReference>
<evidence type="ECO:0000256" key="2">
    <source>
        <dbReference type="ARBA" id="ARBA00022840"/>
    </source>
</evidence>
<dbReference type="EMBL" id="CAAALY010266122">
    <property type="protein sequence ID" value="VEL40720.1"/>
    <property type="molecule type" value="Genomic_DNA"/>
</dbReference>
<accession>A0A3S5CV32</accession>